<name>A0A6G1J7D5_9PLEO</name>
<dbReference type="Proteomes" id="UP000799291">
    <property type="component" value="Unassembled WGS sequence"/>
</dbReference>
<dbReference type="GO" id="GO:0042744">
    <property type="term" value="P:hydrogen peroxide catabolic process"/>
    <property type="evidence" value="ECO:0007669"/>
    <property type="project" value="TreeGrafter"/>
</dbReference>
<feature type="region of interest" description="Disordered" evidence="3">
    <location>
        <begin position="367"/>
        <end position="448"/>
    </location>
</feature>
<proteinExistence type="inferred from homology"/>
<dbReference type="GO" id="GO:0006979">
    <property type="term" value="P:response to oxidative stress"/>
    <property type="evidence" value="ECO:0007669"/>
    <property type="project" value="TreeGrafter"/>
</dbReference>
<feature type="region of interest" description="Disordered" evidence="3">
    <location>
        <begin position="173"/>
        <end position="321"/>
    </location>
</feature>
<dbReference type="GO" id="GO:0045454">
    <property type="term" value="P:cell redox homeostasis"/>
    <property type="evidence" value="ECO:0007669"/>
    <property type="project" value="TreeGrafter"/>
</dbReference>
<sequence>MNLQGRVRIGHKAPDFHCDAVTKGVIEDVTLNTYIDPTAAIPTCLILFFISMAFSFVCPIEFLACQNCLEGFKDQNCDILVRDYGMLLEEEGISLRGMFILDGEGVVQQVTLNNLTVGRSVLETLRLEAFQAVAKHRVLCPHRLVTLTESYDDRLANLQKEFGDAVVVTDLDAKHKHEDQNRKEISRQNSSQTNGNSSESSASGVTGSESAGTRALSQSQPDSGGHQSPYRALPSPPPPPNQISPRTLPPPPPPPPPKRKRNADANTRRSPVSLPRTSLATATAKSNLSAHSTSAPAPLPPQAQAPYSPNLSNNLSPTISLQQSLPNNTGHYSVPLTHALPKHKTYASRRGSHIVLKFADPTFSPQASPNGIPLPTPLSAYQTLSSSLPPSHPHHRHSHSYSHSSPEASITSMLSPALSRQSRHLPTTPSGGGGGGGTGSGSIGGGQTRLQVTFEAIKKIGC</sequence>
<feature type="compositionally biased region" description="Polar residues" evidence="3">
    <location>
        <begin position="215"/>
        <end position="226"/>
    </location>
</feature>
<feature type="compositionally biased region" description="Low complexity" evidence="3">
    <location>
        <begin position="188"/>
        <end position="213"/>
    </location>
</feature>
<dbReference type="InterPro" id="IPR050217">
    <property type="entry name" value="Peroxiredoxin"/>
</dbReference>
<protein>
    <submittedName>
        <fullName evidence="5">Thioredoxin-like protein</fullName>
    </submittedName>
</protein>
<keyword evidence="4" id="KW-0472">Membrane</keyword>
<feature type="compositionally biased region" description="Basic and acidic residues" evidence="3">
    <location>
        <begin position="173"/>
        <end position="186"/>
    </location>
</feature>
<dbReference type="SUPFAM" id="SSF52833">
    <property type="entry name" value="Thioredoxin-like"/>
    <property type="match status" value="1"/>
</dbReference>
<feature type="transmembrane region" description="Helical" evidence="4">
    <location>
        <begin position="39"/>
        <end position="57"/>
    </location>
</feature>
<evidence type="ECO:0000256" key="3">
    <source>
        <dbReference type="SAM" id="MobiDB-lite"/>
    </source>
</evidence>
<dbReference type="PANTHER" id="PTHR10681">
    <property type="entry name" value="THIOREDOXIN PEROXIDASE"/>
    <property type="match status" value="1"/>
</dbReference>
<accession>A0A6G1J7D5</accession>
<dbReference type="Gene3D" id="3.40.30.10">
    <property type="entry name" value="Glutaredoxin"/>
    <property type="match status" value="2"/>
</dbReference>
<feature type="compositionally biased region" description="Gly residues" evidence="3">
    <location>
        <begin position="430"/>
        <end position="447"/>
    </location>
</feature>
<dbReference type="GO" id="GO:0005829">
    <property type="term" value="C:cytosol"/>
    <property type="evidence" value="ECO:0007669"/>
    <property type="project" value="TreeGrafter"/>
</dbReference>
<dbReference type="AlphaFoldDB" id="A0A6G1J7D5"/>
<reference evidence="5" key="1">
    <citation type="journal article" date="2020" name="Stud. Mycol.">
        <title>101 Dothideomycetes genomes: a test case for predicting lifestyles and emergence of pathogens.</title>
        <authorList>
            <person name="Haridas S."/>
            <person name="Albert R."/>
            <person name="Binder M."/>
            <person name="Bloem J."/>
            <person name="Labutti K."/>
            <person name="Salamov A."/>
            <person name="Andreopoulos B."/>
            <person name="Baker S."/>
            <person name="Barry K."/>
            <person name="Bills G."/>
            <person name="Bluhm B."/>
            <person name="Cannon C."/>
            <person name="Castanera R."/>
            <person name="Culley D."/>
            <person name="Daum C."/>
            <person name="Ezra D."/>
            <person name="Gonzalez J."/>
            <person name="Henrissat B."/>
            <person name="Kuo A."/>
            <person name="Liang C."/>
            <person name="Lipzen A."/>
            <person name="Lutzoni F."/>
            <person name="Magnuson J."/>
            <person name="Mondo S."/>
            <person name="Nolan M."/>
            <person name="Ohm R."/>
            <person name="Pangilinan J."/>
            <person name="Park H.-J."/>
            <person name="Ramirez L."/>
            <person name="Alfaro M."/>
            <person name="Sun H."/>
            <person name="Tritt A."/>
            <person name="Yoshinaga Y."/>
            <person name="Zwiers L.-H."/>
            <person name="Turgeon B."/>
            <person name="Goodwin S."/>
            <person name="Spatafora J."/>
            <person name="Crous P."/>
            <person name="Grigoriev I."/>
        </authorList>
    </citation>
    <scope>NUCLEOTIDE SEQUENCE</scope>
    <source>
        <strain evidence="5">CBS 122367</strain>
    </source>
</reference>
<evidence type="ECO:0000313" key="5">
    <source>
        <dbReference type="EMBL" id="KAF2686432.1"/>
    </source>
</evidence>
<feature type="compositionally biased region" description="Pro residues" evidence="3">
    <location>
        <begin position="234"/>
        <end position="256"/>
    </location>
</feature>
<feature type="compositionally biased region" description="Polar residues" evidence="3">
    <location>
        <begin position="307"/>
        <end position="321"/>
    </location>
</feature>
<keyword evidence="4" id="KW-1133">Transmembrane helix</keyword>
<feature type="compositionally biased region" description="Polar residues" evidence="3">
    <location>
        <begin position="407"/>
        <end position="429"/>
    </location>
</feature>
<evidence type="ECO:0000313" key="6">
    <source>
        <dbReference type="Proteomes" id="UP000799291"/>
    </source>
</evidence>
<dbReference type="OrthoDB" id="185659at2759"/>
<keyword evidence="6" id="KW-1185">Reference proteome</keyword>
<keyword evidence="2" id="KW-0560">Oxidoreductase</keyword>
<evidence type="ECO:0000256" key="1">
    <source>
        <dbReference type="ARBA" id="ARBA00009796"/>
    </source>
</evidence>
<dbReference type="EMBL" id="MU005577">
    <property type="protein sequence ID" value="KAF2686432.1"/>
    <property type="molecule type" value="Genomic_DNA"/>
</dbReference>
<keyword evidence="4" id="KW-0812">Transmembrane</keyword>
<gene>
    <name evidence="5" type="ORF">K458DRAFT_471978</name>
</gene>
<dbReference type="GO" id="GO:0008379">
    <property type="term" value="F:thioredoxin peroxidase activity"/>
    <property type="evidence" value="ECO:0007669"/>
    <property type="project" value="TreeGrafter"/>
</dbReference>
<feature type="compositionally biased region" description="Polar residues" evidence="3">
    <location>
        <begin position="268"/>
        <end position="294"/>
    </location>
</feature>
<dbReference type="PANTHER" id="PTHR10681:SF128">
    <property type="entry name" value="THIOREDOXIN-DEPENDENT PEROXIDE REDUCTASE, MITOCHONDRIAL"/>
    <property type="match status" value="1"/>
</dbReference>
<dbReference type="InterPro" id="IPR036249">
    <property type="entry name" value="Thioredoxin-like_sf"/>
</dbReference>
<organism evidence="5 6">
    <name type="scientific">Lentithecium fluviatile CBS 122367</name>
    <dbReference type="NCBI Taxonomy" id="1168545"/>
    <lineage>
        <taxon>Eukaryota</taxon>
        <taxon>Fungi</taxon>
        <taxon>Dikarya</taxon>
        <taxon>Ascomycota</taxon>
        <taxon>Pezizomycotina</taxon>
        <taxon>Dothideomycetes</taxon>
        <taxon>Pleosporomycetidae</taxon>
        <taxon>Pleosporales</taxon>
        <taxon>Massarineae</taxon>
        <taxon>Lentitheciaceae</taxon>
        <taxon>Lentithecium</taxon>
    </lineage>
</organism>
<comment type="similarity">
    <text evidence="1">Belongs to the peroxiredoxin family. AhpC/Prx1 subfamily.</text>
</comment>
<dbReference type="GO" id="GO:0033554">
    <property type="term" value="P:cellular response to stress"/>
    <property type="evidence" value="ECO:0007669"/>
    <property type="project" value="TreeGrafter"/>
</dbReference>
<evidence type="ECO:0000256" key="4">
    <source>
        <dbReference type="SAM" id="Phobius"/>
    </source>
</evidence>
<evidence type="ECO:0000256" key="2">
    <source>
        <dbReference type="ARBA" id="ARBA00023002"/>
    </source>
</evidence>